<dbReference type="EMBL" id="AFPU01000001">
    <property type="protein sequence ID" value="EGP93866.1"/>
    <property type="molecule type" value="Genomic_DNA"/>
</dbReference>
<organism evidence="1 2">
    <name type="scientific">Nitrosarchaeum koreense MY1</name>
    <dbReference type="NCBI Taxonomy" id="1001994"/>
    <lineage>
        <taxon>Archaea</taxon>
        <taxon>Nitrososphaerota</taxon>
        <taxon>Nitrososphaeria</taxon>
        <taxon>Nitrosopumilales</taxon>
        <taxon>Nitrosopumilaceae</taxon>
        <taxon>Nitrosarchaeum</taxon>
    </lineage>
</organism>
<reference evidence="1 2" key="1">
    <citation type="journal article" date="2011" name="J. Bacteriol.">
        <title>Genome Sequence of an Ammonia-Oxidizing Soil Archaeon, "Candidatus Nitrosoarchaeum koreensis" MY1.</title>
        <authorList>
            <person name="Kim B.K."/>
            <person name="Jung M.Y."/>
            <person name="Yu D.S."/>
            <person name="Park S.J."/>
            <person name="Oh T.K."/>
            <person name="Rhee S.K."/>
            <person name="Kim J.F."/>
        </authorList>
    </citation>
    <scope>NUCLEOTIDE SEQUENCE [LARGE SCALE GENOMIC DNA]</scope>
    <source>
        <strain evidence="1 2">MY1</strain>
    </source>
</reference>
<evidence type="ECO:0000313" key="1">
    <source>
        <dbReference type="EMBL" id="EGP93866.1"/>
    </source>
</evidence>
<gene>
    <name evidence="1" type="ORF">MY1_1106</name>
</gene>
<proteinExistence type="predicted"/>
<dbReference type="AlphaFoldDB" id="F9CX64"/>
<dbReference type="Proteomes" id="UP000004440">
    <property type="component" value="Unassembled WGS sequence"/>
</dbReference>
<evidence type="ECO:0000313" key="2">
    <source>
        <dbReference type="Proteomes" id="UP000004440"/>
    </source>
</evidence>
<dbReference type="RefSeq" id="WP_007550723.1">
    <property type="nucleotide sequence ID" value="NZ_AFPU01000001.1"/>
</dbReference>
<accession>F9CX64</accession>
<sequence>MIVPKSTLKVKRMQDLLKKEKKLHKEIHQDYKKISEKITDDFDKIQKLKTKT</sequence>
<keyword evidence="2" id="KW-1185">Reference proteome</keyword>
<comment type="caution">
    <text evidence="1">The sequence shown here is derived from an EMBL/GenBank/DDBJ whole genome shotgun (WGS) entry which is preliminary data.</text>
</comment>
<protein>
    <submittedName>
        <fullName evidence="1">Uncharacterized protein</fullName>
    </submittedName>
</protein>
<name>F9CX64_9ARCH</name>